<proteinExistence type="predicted"/>
<protein>
    <submittedName>
        <fullName evidence="1">Uncharacterized protein</fullName>
    </submittedName>
</protein>
<dbReference type="EMBL" id="GBRH01248314">
    <property type="protein sequence ID" value="JAD49581.1"/>
    <property type="molecule type" value="Transcribed_RNA"/>
</dbReference>
<reference evidence="1" key="2">
    <citation type="journal article" date="2015" name="Data Brief">
        <title>Shoot transcriptome of the giant reed, Arundo donax.</title>
        <authorList>
            <person name="Barrero R.A."/>
            <person name="Guerrero F.D."/>
            <person name="Moolhuijzen P."/>
            <person name="Goolsby J.A."/>
            <person name="Tidwell J."/>
            <person name="Bellgard S.E."/>
            <person name="Bellgard M.I."/>
        </authorList>
    </citation>
    <scope>NUCLEOTIDE SEQUENCE</scope>
    <source>
        <tissue evidence="1">Shoot tissue taken approximately 20 cm above the soil surface</tissue>
    </source>
</reference>
<reference evidence="1" key="1">
    <citation type="submission" date="2014-09" db="EMBL/GenBank/DDBJ databases">
        <authorList>
            <person name="Magalhaes I.L.F."/>
            <person name="Oliveira U."/>
            <person name="Santos F.R."/>
            <person name="Vidigal T.H.D.A."/>
            <person name="Brescovit A.D."/>
            <person name="Santos A.J."/>
        </authorList>
    </citation>
    <scope>NUCLEOTIDE SEQUENCE</scope>
    <source>
        <tissue evidence="1">Shoot tissue taken approximately 20 cm above the soil surface</tissue>
    </source>
</reference>
<accession>A0A0A9AEM9</accession>
<name>A0A0A9AEM9_ARUDO</name>
<sequence>MMLIHYETNYYNM</sequence>
<organism evidence="1">
    <name type="scientific">Arundo donax</name>
    <name type="common">Giant reed</name>
    <name type="synonym">Donax arundinaceus</name>
    <dbReference type="NCBI Taxonomy" id="35708"/>
    <lineage>
        <taxon>Eukaryota</taxon>
        <taxon>Viridiplantae</taxon>
        <taxon>Streptophyta</taxon>
        <taxon>Embryophyta</taxon>
        <taxon>Tracheophyta</taxon>
        <taxon>Spermatophyta</taxon>
        <taxon>Magnoliopsida</taxon>
        <taxon>Liliopsida</taxon>
        <taxon>Poales</taxon>
        <taxon>Poaceae</taxon>
        <taxon>PACMAD clade</taxon>
        <taxon>Arundinoideae</taxon>
        <taxon>Arundineae</taxon>
        <taxon>Arundo</taxon>
    </lineage>
</organism>
<evidence type="ECO:0000313" key="1">
    <source>
        <dbReference type="EMBL" id="JAD49581.1"/>
    </source>
</evidence>